<dbReference type="KEGG" id="hvg:123405214"/>
<evidence type="ECO:0000313" key="13">
    <source>
        <dbReference type="Proteomes" id="UP000011116"/>
    </source>
</evidence>
<dbReference type="PANTHER" id="PTHR48007">
    <property type="entry name" value="LEUCINE-RICH REPEAT RECEPTOR-LIKE PROTEIN KINASE PXC1"/>
    <property type="match status" value="1"/>
</dbReference>
<keyword evidence="7 10" id="KW-1133">Transmembrane helix</keyword>
<feature type="transmembrane region" description="Helical" evidence="10">
    <location>
        <begin position="264"/>
        <end position="289"/>
    </location>
</feature>
<evidence type="ECO:0000256" key="1">
    <source>
        <dbReference type="ARBA" id="ARBA00004370"/>
    </source>
</evidence>
<reference evidence="12" key="3">
    <citation type="submission" date="2022-01" db="UniProtKB">
        <authorList>
            <consortium name="EnsemblPlants"/>
        </authorList>
    </citation>
    <scope>IDENTIFICATION</scope>
    <source>
        <strain evidence="12">subsp. vulgare</strain>
    </source>
</reference>
<dbReference type="InterPro" id="IPR001611">
    <property type="entry name" value="Leu-rich_rpt"/>
</dbReference>
<dbReference type="Gene3D" id="3.30.200.20">
    <property type="entry name" value="Phosphorylase Kinase, domain 1"/>
    <property type="match status" value="1"/>
</dbReference>
<keyword evidence="13" id="KW-1185">Reference proteome</keyword>
<dbReference type="Gene3D" id="1.10.510.10">
    <property type="entry name" value="Transferase(Phosphotransferase) domain 1"/>
    <property type="match status" value="1"/>
</dbReference>
<dbReference type="Pfam" id="PF13855">
    <property type="entry name" value="LRR_8"/>
    <property type="match status" value="1"/>
</dbReference>
<keyword evidence="4" id="KW-0677">Repeat</keyword>
<organism evidence="12 13">
    <name type="scientific">Hordeum vulgare subsp. vulgare</name>
    <name type="common">Domesticated barley</name>
    <dbReference type="NCBI Taxonomy" id="112509"/>
    <lineage>
        <taxon>Eukaryota</taxon>
        <taxon>Viridiplantae</taxon>
        <taxon>Streptophyta</taxon>
        <taxon>Embryophyta</taxon>
        <taxon>Tracheophyta</taxon>
        <taxon>Spermatophyta</taxon>
        <taxon>Magnoliopsida</taxon>
        <taxon>Liliopsida</taxon>
        <taxon>Poales</taxon>
        <taxon>Poaceae</taxon>
        <taxon>BOP clade</taxon>
        <taxon>Pooideae</taxon>
        <taxon>Triticodae</taxon>
        <taxon>Triticeae</taxon>
        <taxon>Hordeinae</taxon>
        <taxon>Hordeum</taxon>
    </lineage>
</organism>
<name>A0A8I6YRL1_HORVV</name>
<accession>A0A8I6YRL1</accession>
<dbReference type="PROSITE" id="PS50011">
    <property type="entry name" value="PROTEIN_KINASE_DOM"/>
    <property type="match status" value="1"/>
</dbReference>
<dbReference type="Pfam" id="PF00069">
    <property type="entry name" value="Pkinase"/>
    <property type="match status" value="1"/>
</dbReference>
<dbReference type="SMR" id="A0A8I6YRL1"/>
<dbReference type="InterPro" id="IPR013210">
    <property type="entry name" value="LRR_N_plant-typ"/>
</dbReference>
<evidence type="ECO:0000256" key="4">
    <source>
        <dbReference type="ARBA" id="ARBA00022737"/>
    </source>
</evidence>
<evidence type="ECO:0000256" key="8">
    <source>
        <dbReference type="ARBA" id="ARBA00023136"/>
    </source>
</evidence>
<reference evidence="12" key="2">
    <citation type="submission" date="2020-10" db="EMBL/GenBank/DDBJ databases">
        <authorList>
            <person name="Scholz U."/>
            <person name="Mascher M."/>
            <person name="Fiebig A."/>
        </authorList>
    </citation>
    <scope>NUCLEOTIDE SEQUENCE [LARGE SCALE GENOMIC DNA]</scope>
    <source>
        <strain evidence="12">cv. Morex</strain>
    </source>
</reference>
<evidence type="ECO:0000256" key="6">
    <source>
        <dbReference type="ARBA" id="ARBA00022840"/>
    </source>
</evidence>
<dbReference type="Proteomes" id="UP000011116">
    <property type="component" value="Chromosome 6H"/>
</dbReference>
<dbReference type="InterPro" id="IPR032675">
    <property type="entry name" value="LRR_dom_sf"/>
</dbReference>
<gene>
    <name evidence="12" type="primary">LOC123405214</name>
</gene>
<keyword evidence="8 10" id="KW-0472">Membrane</keyword>
<evidence type="ECO:0000256" key="3">
    <source>
        <dbReference type="ARBA" id="ARBA00022692"/>
    </source>
</evidence>
<dbReference type="OMA" id="ELAQDIM"/>
<comment type="subcellular location">
    <subcellularLocation>
        <location evidence="1">Membrane</location>
    </subcellularLocation>
</comment>
<dbReference type="SUPFAM" id="SSF52058">
    <property type="entry name" value="L domain-like"/>
    <property type="match status" value="1"/>
</dbReference>
<dbReference type="PANTHER" id="PTHR48007:SF15">
    <property type="entry name" value="LEUCINE-RICH REPEAT PROTEIN KINASE FAMILY PROTEIN-RELATED"/>
    <property type="match status" value="1"/>
</dbReference>
<evidence type="ECO:0000256" key="9">
    <source>
        <dbReference type="SAM" id="MobiDB-lite"/>
    </source>
</evidence>
<protein>
    <recommendedName>
        <fullName evidence="11">Protein kinase domain-containing protein</fullName>
    </recommendedName>
</protein>
<dbReference type="GO" id="GO:0005886">
    <property type="term" value="C:plasma membrane"/>
    <property type="evidence" value="ECO:0000318"/>
    <property type="project" value="GO_Central"/>
</dbReference>
<dbReference type="EnsemblPlants" id="HORVU.MOREX.r3.6HG0570800.1">
    <property type="protein sequence ID" value="HORVU.MOREX.r3.6HG0570800.1"/>
    <property type="gene ID" value="HORVU.MOREX.r3.6HG0570800"/>
</dbReference>
<dbReference type="SUPFAM" id="SSF56112">
    <property type="entry name" value="Protein kinase-like (PK-like)"/>
    <property type="match status" value="1"/>
</dbReference>
<keyword evidence="3 10" id="KW-0812">Transmembrane</keyword>
<dbReference type="FunFam" id="3.30.200.20:FF:000307">
    <property type="entry name" value="pollen receptor-like kinase 1"/>
    <property type="match status" value="1"/>
</dbReference>
<feature type="transmembrane region" description="Helical" evidence="10">
    <location>
        <begin position="12"/>
        <end position="35"/>
    </location>
</feature>
<dbReference type="Gramene" id="HORVU.MOREX.r3.6HG0570800.1">
    <property type="protein sequence ID" value="HORVU.MOREX.r3.6HG0570800.1"/>
    <property type="gene ID" value="HORVU.MOREX.r3.6HG0570800"/>
</dbReference>
<sequence>MARLRPPGHLRLAFYVAVVVGVGLCAPAAVLVSAIEGGKTEGEVLVAFRDKLRASDGSPPGPLRSWGTPGPCNGNHSSWYGVSCHGNGSVQGLQLERLGLAGGAPDVGSLAVLPGLRVISLSDNALTGPFPNVSALGVLKMLYLSRNRFSGEIPADTFRPMRGLRKLHLSRNDFSGHVPSSITSPRLLELTLANNRFDGPLPDFSQPELRFVDVSNNNLSGPIPAGLSRFNATMFRGNKFLCGKPTDVVCDTAALSPAGGMSTFTIIVILLIVLGVLLAAAGIAMGVLGRRRRRRRRAKRTDGCVTLPNGEVTPSNPVLETAPAVSISQATVVGPAAASASGGGGPAKRGTRRDEHGRLVFIQESRVRFEIEDLLRASAEVLGSGNFGSSYKATLQEGPEVVVKRFKDMNGVGREDFSEHMRRLGRLAHPNLVPLVAYLYKKEEKLLITDYVVNGSLAQLLHGNRGSMLDWGKRLRIIKGAARGLSHLYDELPMLTVPHGHLKSSNVLLDATFQPALSDYALVPVLTATHAAQVMMAYKAPECVASHGKPSRKSDVWSLGILTLEVLTGKFPACRQGRQGTTDLAGWVNSVITEERTGEVFDKDMSGGKGNEEEMLKLLRVALACCEADIDKRLDLKAALAGIEEIREPEPESSSALTGEGESKS</sequence>
<dbReference type="InterPro" id="IPR046959">
    <property type="entry name" value="PRK1-6/SRF4-like"/>
</dbReference>
<dbReference type="AlphaFoldDB" id="A0A8I6YRL1"/>
<evidence type="ECO:0000313" key="12">
    <source>
        <dbReference type="EnsemblPlants" id="HORVU.MOREX.r3.6HG0570800.1"/>
    </source>
</evidence>
<feature type="domain" description="Protein kinase" evidence="11">
    <location>
        <begin position="376"/>
        <end position="646"/>
    </location>
</feature>
<dbReference type="GO" id="GO:0004674">
    <property type="term" value="F:protein serine/threonine kinase activity"/>
    <property type="evidence" value="ECO:0000318"/>
    <property type="project" value="GO_Central"/>
</dbReference>
<keyword evidence="6" id="KW-0067">ATP-binding</keyword>
<dbReference type="InterPro" id="IPR011009">
    <property type="entry name" value="Kinase-like_dom_sf"/>
</dbReference>
<reference evidence="13" key="1">
    <citation type="journal article" date="2012" name="Nature">
        <title>A physical, genetic and functional sequence assembly of the barley genome.</title>
        <authorList>
            <consortium name="The International Barley Genome Sequencing Consortium"/>
            <person name="Mayer K.F."/>
            <person name="Waugh R."/>
            <person name="Brown J.W."/>
            <person name="Schulman A."/>
            <person name="Langridge P."/>
            <person name="Platzer M."/>
            <person name="Fincher G.B."/>
            <person name="Muehlbauer G.J."/>
            <person name="Sato K."/>
            <person name="Close T.J."/>
            <person name="Wise R.P."/>
            <person name="Stein N."/>
        </authorList>
    </citation>
    <scope>NUCLEOTIDE SEQUENCE [LARGE SCALE GENOMIC DNA]</scope>
    <source>
        <strain evidence="13">cv. Morex</strain>
    </source>
</reference>
<dbReference type="InterPro" id="IPR000719">
    <property type="entry name" value="Prot_kinase_dom"/>
</dbReference>
<dbReference type="OrthoDB" id="418615at2759"/>
<dbReference type="RefSeq" id="XP_044954926.1">
    <property type="nucleotide sequence ID" value="XM_045098991.1"/>
</dbReference>
<keyword evidence="2" id="KW-0433">Leucine-rich repeat</keyword>
<dbReference type="GeneID" id="123405214"/>
<dbReference type="Gene3D" id="3.80.10.10">
    <property type="entry name" value="Ribonuclease Inhibitor"/>
    <property type="match status" value="2"/>
</dbReference>
<evidence type="ECO:0000256" key="10">
    <source>
        <dbReference type="SAM" id="Phobius"/>
    </source>
</evidence>
<evidence type="ECO:0000256" key="7">
    <source>
        <dbReference type="ARBA" id="ARBA00022989"/>
    </source>
</evidence>
<dbReference type="GO" id="GO:0005524">
    <property type="term" value="F:ATP binding"/>
    <property type="evidence" value="ECO:0007669"/>
    <property type="project" value="UniProtKB-KW"/>
</dbReference>
<dbReference type="Pfam" id="PF08263">
    <property type="entry name" value="LRRNT_2"/>
    <property type="match status" value="1"/>
</dbReference>
<feature type="region of interest" description="Disordered" evidence="9">
    <location>
        <begin position="643"/>
        <end position="665"/>
    </location>
</feature>
<evidence type="ECO:0000256" key="2">
    <source>
        <dbReference type="ARBA" id="ARBA00022614"/>
    </source>
</evidence>
<evidence type="ECO:0000259" key="11">
    <source>
        <dbReference type="PROSITE" id="PS50011"/>
    </source>
</evidence>
<dbReference type="Pfam" id="PF00560">
    <property type="entry name" value="LRR_1"/>
    <property type="match status" value="1"/>
</dbReference>
<evidence type="ECO:0000256" key="5">
    <source>
        <dbReference type="ARBA" id="ARBA00022741"/>
    </source>
</evidence>
<proteinExistence type="predicted"/>
<keyword evidence="5" id="KW-0547">Nucleotide-binding</keyword>